<evidence type="ECO:0000256" key="1">
    <source>
        <dbReference type="ARBA" id="ARBA00006484"/>
    </source>
</evidence>
<dbReference type="InterPro" id="IPR020904">
    <property type="entry name" value="Sc_DH/Rdtase_CS"/>
</dbReference>
<accession>A0A9W7TXE2</accession>
<dbReference type="PRINTS" id="PR00080">
    <property type="entry name" value="SDRFAMILY"/>
</dbReference>
<dbReference type="Gene3D" id="3.40.50.720">
    <property type="entry name" value="NAD(P)-binding Rossmann-like Domain"/>
    <property type="match status" value="1"/>
</dbReference>
<dbReference type="SUPFAM" id="SSF51735">
    <property type="entry name" value="NAD(P)-binding Rossmann-fold domains"/>
    <property type="match status" value="1"/>
</dbReference>
<name>A0A9W7TXE2_9PROT</name>
<dbReference type="EMBL" id="QOKW01000010">
    <property type="protein sequence ID" value="KAA0679979.1"/>
    <property type="molecule type" value="Genomic_DNA"/>
</dbReference>
<dbReference type="InterPro" id="IPR057326">
    <property type="entry name" value="KR_dom"/>
</dbReference>
<gene>
    <name evidence="3" type="ORF">DS843_14380</name>
</gene>
<protein>
    <submittedName>
        <fullName evidence="3">SDR family NAD(P)-dependent oxidoreductase</fullName>
    </submittedName>
</protein>
<dbReference type="GO" id="GO:0016616">
    <property type="term" value="F:oxidoreductase activity, acting on the CH-OH group of donors, NAD or NADP as acceptor"/>
    <property type="evidence" value="ECO:0007669"/>
    <property type="project" value="UniProtKB-ARBA"/>
</dbReference>
<dbReference type="GO" id="GO:0030497">
    <property type="term" value="P:fatty acid elongation"/>
    <property type="evidence" value="ECO:0007669"/>
    <property type="project" value="TreeGrafter"/>
</dbReference>
<evidence type="ECO:0000313" key="4">
    <source>
        <dbReference type="Proteomes" id="UP000480854"/>
    </source>
</evidence>
<keyword evidence="4" id="KW-1185">Reference proteome</keyword>
<dbReference type="PROSITE" id="PS00061">
    <property type="entry name" value="ADH_SHORT"/>
    <property type="match status" value="1"/>
</dbReference>
<dbReference type="Proteomes" id="UP000480854">
    <property type="component" value="Unassembled WGS sequence"/>
</dbReference>
<reference evidence="3 4" key="1">
    <citation type="submission" date="2018-07" db="EMBL/GenBank/DDBJ databases">
        <title>Genome sequence of Azospirillum sp. ATCC 49961.</title>
        <authorList>
            <person name="Sant'Anna F.H."/>
            <person name="Baldani J.I."/>
            <person name="Zilli J.E."/>
            <person name="Reis V.M."/>
            <person name="Hartmann A."/>
            <person name="Cruz L."/>
            <person name="de Souza E.M."/>
            <person name="de Oliveira Pedrosa F."/>
            <person name="Passaglia L.M.P."/>
        </authorList>
    </citation>
    <scope>NUCLEOTIDE SEQUENCE [LARGE SCALE GENOMIC DNA]</scope>
    <source>
        <strain evidence="3 4">ATCC 49961</strain>
    </source>
</reference>
<dbReference type="SMART" id="SM00822">
    <property type="entry name" value="PKS_KR"/>
    <property type="match status" value="1"/>
</dbReference>
<dbReference type="InterPro" id="IPR002347">
    <property type="entry name" value="SDR_fam"/>
</dbReference>
<dbReference type="PANTHER" id="PTHR42760:SF40">
    <property type="entry name" value="3-OXOACYL-[ACYL-CARRIER-PROTEIN] REDUCTASE, CHLOROPLASTIC"/>
    <property type="match status" value="1"/>
</dbReference>
<sequence length="261" mass="26401">MTLLGEDLRGKRVLVTGSSRGIGAAVGTAFASLGARVALHGSGSGSGNGDAAARLALALTAGGTEVFAVTGDFRDPRAVESAVDAAVQALGGLDILVNNAGTMVGRVPLERIGDDFLDEVIDLNLRSVVVACRRALPALRAAGGGAIVNTVSISARTGGSPGSSIYSASKAFVSTFTRSLAAELAPDRIRVNAVSPGTIDTDFHQRYSSPEKLAATAARIPLGRLGTAEDCVGAYLFLASEALSGYITGQVIEVNGGQLMA</sequence>
<dbReference type="AlphaFoldDB" id="A0A9W7TXE2"/>
<dbReference type="NCBIfam" id="NF005559">
    <property type="entry name" value="PRK07231.1"/>
    <property type="match status" value="1"/>
</dbReference>
<organism evidence="3 4">
    <name type="scientific">Roseomonas genomospecies 6</name>
    <dbReference type="NCBI Taxonomy" id="214106"/>
    <lineage>
        <taxon>Bacteria</taxon>
        <taxon>Pseudomonadati</taxon>
        <taxon>Pseudomonadota</taxon>
        <taxon>Alphaproteobacteria</taxon>
        <taxon>Acetobacterales</taxon>
        <taxon>Roseomonadaceae</taxon>
        <taxon>Roseomonas</taxon>
    </lineage>
</organism>
<dbReference type="PANTHER" id="PTHR42760">
    <property type="entry name" value="SHORT-CHAIN DEHYDROGENASES/REDUCTASES FAMILY MEMBER"/>
    <property type="match status" value="1"/>
</dbReference>
<dbReference type="FunFam" id="3.40.50.720:FF:000084">
    <property type="entry name" value="Short-chain dehydrogenase reductase"/>
    <property type="match status" value="1"/>
</dbReference>
<feature type="domain" description="Ketoreductase" evidence="2">
    <location>
        <begin position="11"/>
        <end position="197"/>
    </location>
</feature>
<dbReference type="RefSeq" id="WP_149469591.1">
    <property type="nucleotide sequence ID" value="NZ_QOKW01000010.1"/>
</dbReference>
<comment type="caution">
    <text evidence="3">The sequence shown here is derived from an EMBL/GenBank/DDBJ whole genome shotgun (WGS) entry which is preliminary data.</text>
</comment>
<dbReference type="PRINTS" id="PR00081">
    <property type="entry name" value="GDHRDH"/>
</dbReference>
<evidence type="ECO:0000313" key="3">
    <source>
        <dbReference type="EMBL" id="KAA0679979.1"/>
    </source>
</evidence>
<comment type="similarity">
    <text evidence="1">Belongs to the short-chain dehydrogenases/reductases (SDR) family.</text>
</comment>
<evidence type="ECO:0000259" key="2">
    <source>
        <dbReference type="SMART" id="SM00822"/>
    </source>
</evidence>
<proteinExistence type="inferred from homology"/>
<dbReference type="CDD" id="cd05233">
    <property type="entry name" value="SDR_c"/>
    <property type="match status" value="1"/>
</dbReference>
<dbReference type="InterPro" id="IPR036291">
    <property type="entry name" value="NAD(P)-bd_dom_sf"/>
</dbReference>
<dbReference type="OrthoDB" id="8419486at2"/>
<dbReference type="Pfam" id="PF13561">
    <property type="entry name" value="adh_short_C2"/>
    <property type="match status" value="1"/>
</dbReference>